<evidence type="ECO:0000313" key="1">
    <source>
        <dbReference type="EMBL" id="EMY15534.1"/>
    </source>
</evidence>
<proteinExistence type="predicted"/>
<comment type="caution">
    <text evidence="1">The sequence shown here is derived from an EMBL/GenBank/DDBJ whole genome shotgun (WGS) entry which is preliminary data.</text>
</comment>
<dbReference type="AlphaFoldDB" id="N1UC66"/>
<sequence>MTVQEKAVAFPTDARLYHKMRQALVKEASKENIKLYIKM</sequence>
<dbReference type="Proteomes" id="UP000012249">
    <property type="component" value="Unassembled WGS sequence"/>
</dbReference>
<protein>
    <submittedName>
        <fullName evidence="1">Uncharacterized protein</fullName>
    </submittedName>
</protein>
<gene>
    <name evidence="1" type="ORF">LEP1GSC043_1508</name>
</gene>
<evidence type="ECO:0000313" key="2">
    <source>
        <dbReference type="Proteomes" id="UP000012249"/>
    </source>
</evidence>
<accession>N1UC66</accession>
<dbReference type="EMBL" id="AHMI02000078">
    <property type="protein sequence ID" value="EMY15534.1"/>
    <property type="molecule type" value="Genomic_DNA"/>
</dbReference>
<reference evidence="1 2" key="1">
    <citation type="submission" date="2013-02" db="EMBL/GenBank/DDBJ databases">
        <authorList>
            <person name="Harkins D.M."/>
            <person name="Durkin A.S."/>
            <person name="Brinkac L.M."/>
            <person name="Haft D.H."/>
            <person name="Selengut J.D."/>
            <person name="Sanka R."/>
            <person name="DePew J."/>
            <person name="Purushe J."/>
            <person name="Haake D.A."/>
            <person name="Matsunaga J."/>
            <person name="Vinetz J.M."/>
            <person name="Sutton G.G."/>
            <person name="Nierman W.C."/>
            <person name="Fouts D.E."/>
        </authorList>
    </citation>
    <scope>NUCLEOTIDE SEQUENCE [LARGE SCALE GENOMIC DNA]</scope>
    <source>
        <strain evidence="1 2">Ecochallenge</strain>
    </source>
</reference>
<name>N1UC66_9LEPT</name>
<organism evidence="1 2">
    <name type="scientific">Leptospira weilii str. Ecochallenge</name>
    <dbReference type="NCBI Taxonomy" id="1049986"/>
    <lineage>
        <taxon>Bacteria</taxon>
        <taxon>Pseudomonadati</taxon>
        <taxon>Spirochaetota</taxon>
        <taxon>Spirochaetia</taxon>
        <taxon>Leptospirales</taxon>
        <taxon>Leptospiraceae</taxon>
        <taxon>Leptospira</taxon>
    </lineage>
</organism>